<reference evidence="6 7" key="1">
    <citation type="submission" date="2024-02" db="EMBL/GenBank/DDBJ databases">
        <title>Whole genome of MDR Enterobacteriaceae from southern Thailand.</title>
        <authorList>
            <person name="Surachat K."/>
        </authorList>
    </citation>
    <scope>NUCLEOTIDE SEQUENCE [LARGE SCALE GENOMIC DNA]</scope>
    <source>
        <strain evidence="6 7">PSU_29</strain>
    </source>
</reference>
<organism evidence="6 7">
    <name type="scientific">Phytobacter palmae</name>
    <dbReference type="NCBI Taxonomy" id="1855371"/>
    <lineage>
        <taxon>Bacteria</taxon>
        <taxon>Pseudomonadati</taxon>
        <taxon>Pseudomonadota</taxon>
        <taxon>Gammaproteobacteria</taxon>
        <taxon>Enterobacterales</taxon>
        <taxon>Enterobacteriaceae</taxon>
        <taxon>Phytobacter</taxon>
    </lineage>
</organism>
<dbReference type="PANTHER" id="PTHR30246">
    <property type="entry name" value="2-KETO-3-DEOXY-6-PHOSPHOGLUCONATE ALDOLASE"/>
    <property type="match status" value="1"/>
</dbReference>
<comment type="similarity">
    <text evidence="2">Belongs to the KHG/KDPG aldolase family.</text>
</comment>
<dbReference type="Proteomes" id="UP001411173">
    <property type="component" value="Unassembled WGS sequence"/>
</dbReference>
<evidence type="ECO:0000256" key="1">
    <source>
        <dbReference type="ARBA" id="ARBA00004761"/>
    </source>
</evidence>
<accession>A0ABU9V7M0</accession>
<dbReference type="InterPro" id="IPR000887">
    <property type="entry name" value="Aldlse_KDPG_KHG"/>
</dbReference>
<evidence type="ECO:0000256" key="3">
    <source>
        <dbReference type="ARBA" id="ARBA00011233"/>
    </source>
</evidence>
<gene>
    <name evidence="6" type="ORF">AAIG39_16795</name>
</gene>
<evidence type="ECO:0000256" key="4">
    <source>
        <dbReference type="ARBA" id="ARBA00023239"/>
    </source>
</evidence>
<keyword evidence="5" id="KW-0119">Carbohydrate metabolism</keyword>
<dbReference type="RefSeq" id="WP_090081514.1">
    <property type="nucleotide sequence ID" value="NZ_JBCIVJ010000014.1"/>
</dbReference>
<dbReference type="NCBIfam" id="NF006600">
    <property type="entry name" value="PRK09140.1"/>
    <property type="match status" value="1"/>
</dbReference>
<sequence length="215" mass="23347">MNHTSFFELWRHEPLPLIAILRGITPDEAADAAQILISAGFRWIEVPLNSPSPLDSIRIMRDVAGDRARIGAGTVLTVRQVDQVAECGGQLIVSPNCNPDVIRHTRHLGLVSLPGVMTPSEAFTAIDAGASALKLFPAEFLSAELMKAFRTVLPADIACLPVGGIRPDSQQMQRFLNNGANGFGLGNGIYQAGINRDELKLRAGAWRNAWQEITR</sequence>
<evidence type="ECO:0000256" key="5">
    <source>
        <dbReference type="ARBA" id="ARBA00023277"/>
    </source>
</evidence>
<dbReference type="GO" id="GO:0008674">
    <property type="term" value="F:2-dehydro-3-deoxy-6-phosphogalactonate aldolase activity"/>
    <property type="evidence" value="ECO:0007669"/>
    <property type="project" value="UniProtKB-EC"/>
</dbReference>
<evidence type="ECO:0000256" key="2">
    <source>
        <dbReference type="ARBA" id="ARBA00006906"/>
    </source>
</evidence>
<dbReference type="SUPFAM" id="SSF51569">
    <property type="entry name" value="Aldolase"/>
    <property type="match status" value="1"/>
</dbReference>
<dbReference type="CDD" id="cd00452">
    <property type="entry name" value="KDPG_aldolase"/>
    <property type="match status" value="1"/>
</dbReference>
<evidence type="ECO:0000313" key="7">
    <source>
        <dbReference type="Proteomes" id="UP001411173"/>
    </source>
</evidence>
<protein>
    <submittedName>
        <fullName evidence="6">2-dehydro-3-deoxy-6-phosphogalactonate aldolase</fullName>
        <ecNumber evidence="6">4.1.2.21</ecNumber>
    </submittedName>
</protein>
<comment type="caution">
    <text evidence="6">The sequence shown here is derived from an EMBL/GenBank/DDBJ whole genome shotgun (WGS) entry which is preliminary data.</text>
</comment>
<dbReference type="PANTHER" id="PTHR30246:SF1">
    <property type="entry name" value="2-DEHYDRO-3-DEOXY-6-PHOSPHOGALACTONATE ALDOLASE-RELATED"/>
    <property type="match status" value="1"/>
</dbReference>
<comment type="subunit">
    <text evidence="3">Homotrimer.</text>
</comment>
<name>A0ABU9V7M0_9ENTR</name>
<proteinExistence type="inferred from homology"/>
<dbReference type="EC" id="4.1.2.21" evidence="6"/>
<keyword evidence="4 6" id="KW-0456">Lyase</keyword>
<dbReference type="EMBL" id="JBCIVJ010000014">
    <property type="protein sequence ID" value="MEN0580650.1"/>
    <property type="molecule type" value="Genomic_DNA"/>
</dbReference>
<dbReference type="Pfam" id="PF01081">
    <property type="entry name" value="Aldolase"/>
    <property type="match status" value="1"/>
</dbReference>
<evidence type="ECO:0000313" key="6">
    <source>
        <dbReference type="EMBL" id="MEN0580650.1"/>
    </source>
</evidence>
<comment type="pathway">
    <text evidence="1">Carbohydrate acid metabolism.</text>
</comment>
<dbReference type="Gene3D" id="3.20.20.70">
    <property type="entry name" value="Aldolase class I"/>
    <property type="match status" value="1"/>
</dbReference>
<keyword evidence="7" id="KW-1185">Reference proteome</keyword>
<dbReference type="InterPro" id="IPR013785">
    <property type="entry name" value="Aldolase_TIM"/>
</dbReference>